<evidence type="ECO:0000313" key="3">
    <source>
        <dbReference type="EMBL" id="GER36204.1"/>
    </source>
</evidence>
<gene>
    <name evidence="3" type="ORF">STAS_12530</name>
</gene>
<feature type="transmembrane region" description="Helical" evidence="2">
    <location>
        <begin position="214"/>
        <end position="232"/>
    </location>
</feature>
<feature type="compositionally biased region" description="Basic and acidic residues" evidence="1">
    <location>
        <begin position="1"/>
        <end position="15"/>
    </location>
</feature>
<feature type="region of interest" description="Disordered" evidence="1">
    <location>
        <begin position="80"/>
        <end position="100"/>
    </location>
</feature>
<comment type="caution">
    <text evidence="3">The sequence shown here is derived from an EMBL/GenBank/DDBJ whole genome shotgun (WGS) entry which is preliminary data.</text>
</comment>
<keyword evidence="2" id="KW-1133">Transmembrane helix</keyword>
<dbReference type="AlphaFoldDB" id="A0A5A7PTV8"/>
<keyword evidence="4" id="KW-1185">Reference proteome</keyword>
<evidence type="ECO:0000256" key="2">
    <source>
        <dbReference type="SAM" id="Phobius"/>
    </source>
</evidence>
<protein>
    <submittedName>
        <fullName evidence="3">Uncharacterized protein</fullName>
    </submittedName>
</protein>
<accession>A0A5A7PTV8</accession>
<dbReference type="Proteomes" id="UP000325081">
    <property type="component" value="Unassembled WGS sequence"/>
</dbReference>
<proteinExistence type="predicted"/>
<reference evidence="4" key="1">
    <citation type="journal article" date="2019" name="Curr. Biol.">
        <title>Genome Sequence of Striga asiatica Provides Insight into the Evolution of Plant Parasitism.</title>
        <authorList>
            <person name="Yoshida S."/>
            <person name="Kim S."/>
            <person name="Wafula E.K."/>
            <person name="Tanskanen J."/>
            <person name="Kim Y.M."/>
            <person name="Honaas L."/>
            <person name="Yang Z."/>
            <person name="Spallek T."/>
            <person name="Conn C.E."/>
            <person name="Ichihashi Y."/>
            <person name="Cheong K."/>
            <person name="Cui S."/>
            <person name="Der J.P."/>
            <person name="Gundlach H."/>
            <person name="Jiao Y."/>
            <person name="Hori C."/>
            <person name="Ishida J.K."/>
            <person name="Kasahara H."/>
            <person name="Kiba T."/>
            <person name="Kim M.S."/>
            <person name="Koo N."/>
            <person name="Laohavisit A."/>
            <person name="Lee Y.H."/>
            <person name="Lumba S."/>
            <person name="McCourt P."/>
            <person name="Mortimer J.C."/>
            <person name="Mutuku J.M."/>
            <person name="Nomura T."/>
            <person name="Sasaki-Sekimoto Y."/>
            <person name="Seto Y."/>
            <person name="Wang Y."/>
            <person name="Wakatake T."/>
            <person name="Sakakibara H."/>
            <person name="Demura T."/>
            <person name="Yamaguchi S."/>
            <person name="Yoneyama K."/>
            <person name="Manabe R.I."/>
            <person name="Nelson D.C."/>
            <person name="Schulman A.H."/>
            <person name="Timko M.P."/>
            <person name="dePamphilis C.W."/>
            <person name="Choi D."/>
            <person name="Shirasu K."/>
        </authorList>
    </citation>
    <scope>NUCLEOTIDE SEQUENCE [LARGE SCALE GENOMIC DNA]</scope>
    <source>
        <strain evidence="4">cv. UVA1</strain>
    </source>
</reference>
<evidence type="ECO:0000313" key="4">
    <source>
        <dbReference type="Proteomes" id="UP000325081"/>
    </source>
</evidence>
<dbReference type="EMBL" id="BKCP01005084">
    <property type="protein sequence ID" value="GER36204.1"/>
    <property type="molecule type" value="Genomic_DNA"/>
</dbReference>
<organism evidence="3 4">
    <name type="scientific">Striga asiatica</name>
    <name type="common">Asiatic witchweed</name>
    <name type="synonym">Buchnera asiatica</name>
    <dbReference type="NCBI Taxonomy" id="4170"/>
    <lineage>
        <taxon>Eukaryota</taxon>
        <taxon>Viridiplantae</taxon>
        <taxon>Streptophyta</taxon>
        <taxon>Embryophyta</taxon>
        <taxon>Tracheophyta</taxon>
        <taxon>Spermatophyta</taxon>
        <taxon>Magnoliopsida</taxon>
        <taxon>eudicotyledons</taxon>
        <taxon>Gunneridae</taxon>
        <taxon>Pentapetalae</taxon>
        <taxon>asterids</taxon>
        <taxon>lamiids</taxon>
        <taxon>Lamiales</taxon>
        <taxon>Orobanchaceae</taxon>
        <taxon>Buchnereae</taxon>
        <taxon>Striga</taxon>
    </lineage>
</organism>
<sequence>MFSTLKDDRVKKGREGTGSSTLLIPVKFSSPKPRFPKNYEPPNSHPARGPQPPPPRHQEIHPHRVDTSVFFIQEDPKRPIKADEAPTTPAVSDQIPGVRQSPRWPARLTELDLRYTARPTVVHEMKPPTGAGAVRGLHLRHQWRLWVVQNYFRGIEFMMAAADVLEFSERKNDMDYVLEGQEVFEKIEVCYQALLIVTDSQVTCRTMAFTVKQMSLIVATLGILSFVFRVIAENKKVKVKPTIGYVKKM</sequence>
<keyword evidence="2" id="KW-0472">Membrane</keyword>
<feature type="region of interest" description="Disordered" evidence="1">
    <location>
        <begin position="1"/>
        <end position="61"/>
    </location>
</feature>
<evidence type="ECO:0000256" key="1">
    <source>
        <dbReference type="SAM" id="MobiDB-lite"/>
    </source>
</evidence>
<keyword evidence="2" id="KW-0812">Transmembrane</keyword>
<name>A0A5A7PTV8_STRAF</name>